<comment type="caution">
    <text evidence="2">The sequence shown here is derived from an EMBL/GenBank/DDBJ whole genome shotgun (WGS) entry which is preliminary data.</text>
</comment>
<gene>
    <name evidence="2" type="ORF">HQ605_03995</name>
</gene>
<keyword evidence="1" id="KW-0472">Membrane</keyword>
<dbReference type="EMBL" id="JABUKG010000003">
    <property type="protein sequence ID" value="MBY6319978.1"/>
    <property type="molecule type" value="Genomic_DNA"/>
</dbReference>
<evidence type="ECO:0000313" key="2">
    <source>
        <dbReference type="EMBL" id="MBY6319978.1"/>
    </source>
</evidence>
<dbReference type="RefSeq" id="WP_068099769.1">
    <property type="nucleotide sequence ID" value="NZ_JABUKE010000010.1"/>
</dbReference>
<dbReference type="Proteomes" id="UP001520140">
    <property type="component" value="Unassembled WGS sequence"/>
</dbReference>
<keyword evidence="1" id="KW-1133">Transmembrane helix</keyword>
<keyword evidence="3" id="KW-1185">Reference proteome</keyword>
<keyword evidence="1" id="KW-0812">Transmembrane</keyword>
<feature type="transmembrane region" description="Helical" evidence="1">
    <location>
        <begin position="36"/>
        <end position="66"/>
    </location>
</feature>
<sequence>MTNNFHNSPNYGTINIHQTTVGYMVPQRSWPRRHPILTLILGFFALGFIVEYWWLALLGAAVWLGVRSYRKREAGQELARQEQMRLIASAHAQNQAFLQGNQFGTHGHFPVDGRYIHPPQG</sequence>
<evidence type="ECO:0000313" key="3">
    <source>
        <dbReference type="Proteomes" id="UP001520140"/>
    </source>
</evidence>
<protein>
    <submittedName>
        <fullName evidence="2">Uncharacterized protein</fullName>
    </submittedName>
</protein>
<organism evidence="2 3">
    <name type="scientific">Rhodococcoides kroppenstedtii</name>
    <dbReference type="NCBI Taxonomy" id="293050"/>
    <lineage>
        <taxon>Bacteria</taxon>
        <taxon>Bacillati</taxon>
        <taxon>Actinomycetota</taxon>
        <taxon>Actinomycetes</taxon>
        <taxon>Mycobacteriales</taxon>
        <taxon>Nocardiaceae</taxon>
        <taxon>Rhodococcoides</taxon>
    </lineage>
</organism>
<accession>A0ABS7NPP3</accession>
<evidence type="ECO:0000256" key="1">
    <source>
        <dbReference type="SAM" id="Phobius"/>
    </source>
</evidence>
<name>A0ABS7NPP3_9NOCA</name>
<proteinExistence type="predicted"/>
<reference evidence="2 3" key="1">
    <citation type="submission" date="2020-06" db="EMBL/GenBank/DDBJ databases">
        <title>Taxonomy, biology and ecology of Rhodococcus bacteria occurring in California pistachio and other woody hosts as revealed by genome sequence analyses.</title>
        <authorList>
            <person name="Gai Y."/>
            <person name="Riely B."/>
        </authorList>
    </citation>
    <scope>NUCLEOTIDE SEQUENCE [LARGE SCALE GENOMIC DNA]</scope>
    <source>
        <strain evidence="2 3">BP-284</strain>
    </source>
</reference>